<organism evidence="1 2">
    <name type="scientific">Mycoplasma haemocanis (strain Illinois)</name>
    <dbReference type="NCBI Taxonomy" id="1111676"/>
    <lineage>
        <taxon>Bacteria</taxon>
        <taxon>Bacillati</taxon>
        <taxon>Mycoplasmatota</taxon>
        <taxon>Mollicutes</taxon>
        <taxon>Mycoplasmataceae</taxon>
        <taxon>Mycoplasma</taxon>
    </lineage>
</organism>
<evidence type="ECO:0000313" key="1">
    <source>
        <dbReference type="EMBL" id="AEW45629.1"/>
    </source>
</evidence>
<dbReference type="AlphaFoldDB" id="H6N7K7"/>
<evidence type="ECO:0000313" key="2">
    <source>
        <dbReference type="Proteomes" id="UP000009135"/>
    </source>
</evidence>
<name>H6N7K7_MYCHN</name>
<dbReference type="OrthoDB" id="9819853at2"/>
<proteinExistence type="predicted"/>
<sequence>MSLAKGSLFGLGGVGALGAGGYFAWRSQQPTDVRSRLVWDGLSVAESQSLGVYKALYLANNTQKDFSSFITASTKEEAAPLLKSKCNKLLNVSVSSEEYEKSLEEAKRWCLVPEKKTIEISLLLEDAEFSSVDDDYKNTFALNKSSQEFIDTIKNGDSGLKTSSDVSSGFPKVRDWCNKVIKKTPTDSDLRKAKEWCLKGPLDIKEKLAKDGLTAIGSDGWQQGYVKHKNDQAFLTEISASPAPSQDSEGGTKLKTWCESKFTQKLHADAYPSTYDKVKKYCTK</sequence>
<gene>
    <name evidence="1" type="ordered locus">MHC_03845</name>
</gene>
<protein>
    <submittedName>
        <fullName evidence="1">Uncharacterized protein</fullName>
    </submittedName>
</protein>
<dbReference type="HOGENOM" id="CLU_083871_0_0_14"/>
<dbReference type="KEGG" id="mhe:MHC_03845"/>
<dbReference type="Proteomes" id="UP000009135">
    <property type="component" value="Chromosome"/>
</dbReference>
<accession>H6N7K7</accession>
<keyword evidence="2" id="KW-1185">Reference proteome</keyword>
<dbReference type="STRING" id="1111676.MHC_03845"/>
<reference evidence="1 2" key="1">
    <citation type="journal article" date="2012" name="J. Bacteriol.">
        <title>Complete genome sequence of Mycoplasma haemocanis strain Illinois.</title>
        <authorList>
            <person name="do Nascimento N.C."/>
            <person name="Guimaraes A.M."/>
            <person name="Santos A.P."/>
            <person name="Sanmiguel P.J."/>
            <person name="Messick J.B."/>
        </authorList>
    </citation>
    <scope>NUCLEOTIDE SEQUENCE [LARGE SCALE GENOMIC DNA]</scope>
    <source>
        <strain evidence="1 2">Illinois</strain>
    </source>
</reference>
<dbReference type="EMBL" id="CP003199">
    <property type="protein sequence ID" value="AEW45629.1"/>
    <property type="molecule type" value="Genomic_DNA"/>
</dbReference>